<reference evidence="1" key="1">
    <citation type="journal article" date="2015" name="Nature">
        <title>Complex archaea that bridge the gap between prokaryotes and eukaryotes.</title>
        <authorList>
            <person name="Spang A."/>
            <person name="Saw J.H."/>
            <person name="Jorgensen S.L."/>
            <person name="Zaremba-Niedzwiedzka K."/>
            <person name="Martijn J."/>
            <person name="Lind A.E."/>
            <person name="van Eijk R."/>
            <person name="Schleper C."/>
            <person name="Guy L."/>
            <person name="Ettema T.J."/>
        </authorList>
    </citation>
    <scope>NUCLEOTIDE SEQUENCE</scope>
</reference>
<comment type="caution">
    <text evidence="1">The sequence shown here is derived from an EMBL/GenBank/DDBJ whole genome shotgun (WGS) entry which is preliminary data.</text>
</comment>
<name>A0A0F9F9T1_9ZZZZ</name>
<proteinExistence type="predicted"/>
<dbReference type="InterPro" id="IPR005335">
    <property type="entry name" value="Terminase_ssu"/>
</dbReference>
<organism evidence="1">
    <name type="scientific">marine sediment metagenome</name>
    <dbReference type="NCBI Taxonomy" id="412755"/>
    <lineage>
        <taxon>unclassified sequences</taxon>
        <taxon>metagenomes</taxon>
        <taxon>ecological metagenomes</taxon>
    </lineage>
</organism>
<dbReference type="GO" id="GO:0051276">
    <property type="term" value="P:chromosome organization"/>
    <property type="evidence" value="ECO:0007669"/>
    <property type="project" value="InterPro"/>
</dbReference>
<dbReference type="Pfam" id="PF03592">
    <property type="entry name" value="Terminase_2"/>
    <property type="match status" value="1"/>
</dbReference>
<sequence length="159" mass="18075">MPKVTELAKLTPSHQLFCRTLIADSKMNQTQTYLDTMAKPGMRRSTAIKRSVILMKQKLIRIEIKRLMDLRADRLDITADSILAELKSLAFMKFSDFAEYDENGNVVLKASKDIDTRGIKSIKRRTVSSDEDTVPEAFEFKYASGRSGVEGRVPRNRNS</sequence>
<accession>A0A0F9F9T1</accession>
<evidence type="ECO:0008006" key="2">
    <source>
        <dbReference type="Google" id="ProtNLM"/>
    </source>
</evidence>
<dbReference type="EMBL" id="LAZR01022065">
    <property type="protein sequence ID" value="KKL83159.1"/>
    <property type="molecule type" value="Genomic_DNA"/>
</dbReference>
<evidence type="ECO:0000313" key="1">
    <source>
        <dbReference type="EMBL" id="KKL83159.1"/>
    </source>
</evidence>
<dbReference type="AlphaFoldDB" id="A0A0F9F9T1"/>
<protein>
    <recommendedName>
        <fullName evidence="2">Terminase small subunit</fullName>
    </recommendedName>
</protein>
<gene>
    <name evidence="1" type="ORF">LCGC14_1977570</name>
</gene>